<dbReference type="EMBL" id="JAHWGI010000700">
    <property type="protein sequence ID" value="KAK3917229.1"/>
    <property type="molecule type" value="Genomic_DNA"/>
</dbReference>
<dbReference type="GO" id="GO:0006582">
    <property type="term" value="P:melanin metabolic process"/>
    <property type="evidence" value="ECO:0007669"/>
    <property type="project" value="UniProtKB-ARBA"/>
</dbReference>
<feature type="domain" description="Peptidase S1" evidence="9">
    <location>
        <begin position="255"/>
        <end position="510"/>
    </location>
</feature>
<dbReference type="InterPro" id="IPR013788">
    <property type="entry name" value="Hemocyanin/hexamerin"/>
</dbReference>
<dbReference type="InterPro" id="IPR000896">
    <property type="entry name" value="Hemocyanin/hexamerin_mid_dom"/>
</dbReference>
<dbReference type="PANTHER" id="PTHR11511">
    <property type="entry name" value="LARVAL STORAGE PROTEIN/PHENOLOXIDASE"/>
    <property type="match status" value="1"/>
</dbReference>
<dbReference type="CDD" id="cd00190">
    <property type="entry name" value="Tryp_SPc"/>
    <property type="match status" value="1"/>
</dbReference>
<dbReference type="Gene3D" id="1.10.1280.10">
    <property type="entry name" value="Di-copper center containing domain from catechol oxidase"/>
    <property type="match status" value="1"/>
</dbReference>
<dbReference type="GO" id="GO:0004252">
    <property type="term" value="F:serine-type endopeptidase activity"/>
    <property type="evidence" value="ECO:0007669"/>
    <property type="project" value="InterPro"/>
</dbReference>
<organism evidence="10 11">
    <name type="scientific">Frankliniella fusca</name>
    <dbReference type="NCBI Taxonomy" id="407009"/>
    <lineage>
        <taxon>Eukaryota</taxon>
        <taxon>Metazoa</taxon>
        <taxon>Ecdysozoa</taxon>
        <taxon>Arthropoda</taxon>
        <taxon>Hexapoda</taxon>
        <taxon>Insecta</taxon>
        <taxon>Pterygota</taxon>
        <taxon>Neoptera</taxon>
        <taxon>Paraneoptera</taxon>
        <taxon>Thysanoptera</taxon>
        <taxon>Terebrantia</taxon>
        <taxon>Thripoidea</taxon>
        <taxon>Thripidae</taxon>
        <taxon>Frankliniella</taxon>
    </lineage>
</organism>
<dbReference type="SMART" id="SM00020">
    <property type="entry name" value="Tryp_SPc"/>
    <property type="match status" value="1"/>
</dbReference>
<comment type="similarity">
    <text evidence="2">Belongs to the tyrosinase family.</text>
</comment>
<dbReference type="Gene3D" id="2.40.10.10">
    <property type="entry name" value="Trypsin-like serine proteases"/>
    <property type="match status" value="2"/>
</dbReference>
<dbReference type="InterPro" id="IPR018114">
    <property type="entry name" value="TRYPSIN_HIS"/>
</dbReference>
<accession>A0AAE1H9Z0</accession>
<dbReference type="SUPFAM" id="SSF48056">
    <property type="entry name" value="Di-copper centre-containing domain"/>
    <property type="match status" value="1"/>
</dbReference>
<dbReference type="PROSITE" id="PS50240">
    <property type="entry name" value="TRYPSIN_DOM"/>
    <property type="match status" value="1"/>
</dbReference>
<dbReference type="InterPro" id="IPR000436">
    <property type="entry name" value="Sushi_SCR_CCP_dom"/>
</dbReference>
<dbReference type="PRINTS" id="PR00187">
    <property type="entry name" value="HAEMOCYANIN"/>
</dbReference>
<evidence type="ECO:0000256" key="4">
    <source>
        <dbReference type="ARBA" id="ARBA00023002"/>
    </source>
</evidence>
<dbReference type="Proteomes" id="UP001219518">
    <property type="component" value="Unassembled WGS sequence"/>
</dbReference>
<keyword evidence="11" id="KW-1185">Reference proteome</keyword>
<keyword evidence="5" id="KW-0186">Copper</keyword>
<reference evidence="10" key="1">
    <citation type="submission" date="2021-07" db="EMBL/GenBank/DDBJ databases">
        <authorList>
            <person name="Catto M.A."/>
            <person name="Jacobson A."/>
            <person name="Kennedy G."/>
            <person name="Labadie P."/>
            <person name="Hunt B.G."/>
            <person name="Srinivasan R."/>
        </authorList>
    </citation>
    <scope>NUCLEOTIDE SEQUENCE</scope>
    <source>
        <strain evidence="10">PL_HMW_Pooled</strain>
        <tissue evidence="10">Head</tissue>
    </source>
</reference>
<evidence type="ECO:0000313" key="10">
    <source>
        <dbReference type="EMBL" id="KAK3917229.1"/>
    </source>
</evidence>
<dbReference type="InterPro" id="IPR008922">
    <property type="entry name" value="Di-copper_centre_dom_sf"/>
</dbReference>
<dbReference type="Pfam" id="PF00089">
    <property type="entry name" value="Trypsin"/>
    <property type="match status" value="1"/>
</dbReference>
<gene>
    <name evidence="10" type="ORF">KUF71_006813</name>
</gene>
<reference evidence="10" key="2">
    <citation type="journal article" date="2023" name="BMC Genomics">
        <title>Pest status, molecular evolution, and epigenetic factors derived from the genome assembly of Frankliniella fusca, a thysanopteran phytovirus vector.</title>
        <authorList>
            <person name="Catto M.A."/>
            <person name="Labadie P.E."/>
            <person name="Jacobson A.L."/>
            <person name="Kennedy G.G."/>
            <person name="Srinivasan R."/>
            <person name="Hunt B.G."/>
        </authorList>
    </citation>
    <scope>NUCLEOTIDE SEQUENCE</scope>
    <source>
        <strain evidence="10">PL_HMW_Pooled</strain>
    </source>
</reference>
<dbReference type="PROSITE" id="PS00134">
    <property type="entry name" value="TRYPSIN_HIS"/>
    <property type="match status" value="1"/>
</dbReference>
<dbReference type="GO" id="GO:0006508">
    <property type="term" value="P:proteolysis"/>
    <property type="evidence" value="ECO:0007669"/>
    <property type="project" value="InterPro"/>
</dbReference>
<dbReference type="InterPro" id="IPR001254">
    <property type="entry name" value="Trypsin_dom"/>
</dbReference>
<dbReference type="InterPro" id="IPR043504">
    <property type="entry name" value="Peptidase_S1_PA_chymotrypsin"/>
</dbReference>
<comment type="caution">
    <text evidence="10">The sequence shown here is derived from an EMBL/GenBank/DDBJ whole genome shotgun (WGS) entry which is preliminary data.</text>
</comment>
<comment type="cofactor">
    <cofactor evidence="1">
        <name>Cu(2+)</name>
        <dbReference type="ChEBI" id="CHEBI:29036"/>
    </cofactor>
</comment>
<dbReference type="GO" id="GO:0004503">
    <property type="term" value="F:tyrosinase activity"/>
    <property type="evidence" value="ECO:0007669"/>
    <property type="project" value="UniProtKB-ARBA"/>
</dbReference>
<evidence type="ECO:0000256" key="1">
    <source>
        <dbReference type="ARBA" id="ARBA00001973"/>
    </source>
</evidence>
<sequence>MTYSRRQCCSTTVTKKAARMPTTRAHPAVPVPTIQLHSTDSSTKAAAALPCQTLSMVTKSTRGPKNKANKQKCTRGRIIGERLLLGLAKSDRVGSRNGHTRSGPARPGRLRAAPMRCSMPPPRPRRGFPCRRALDLGAALLTVLLVAPTTTRAAMCPPPIFKTLDVQCRWVLGRPVPCDEPVSPGTTAIFTCKPQYRLPQSVQDAAPLRPGQEPPEARALGLESAVCHDDGSWSPLPSSCVPECGRVVGNGETLVVDGKPVNSPLEFPWHVAIYDRKHKKGITQVCGGTLITPKFFVSAAHCFAGPQLLASSEVQMRPPAEFAAAVGKINRDWAAAEDTVQKRDVKQIYVNGYGGRRLNHVRDLALVEVDVAVELHAYTMPACVDWGLQERPVRDGDVGSVVGWGGLFKRPVGEKLQMASLPFVNKTRCLQLVPAQMVQYILLNDDRFCAGLMNGTTVAHGDSGGGLTFPSHERKHFLQGVVSVGMPDARTLTAFTNVTPFVRWMADKIQDEEIRAAAAVALLPLEIPTEYTASDLEEEQRVAYFREDVGLNLHHLHWHSYYSYLGPRSAVAKDRRGELLYYMHAQLLARYNGERLSNSLPRVKHLSLREPVKEGYYPKLDNLVSSRVWPSRPPGTRLKVRRHASPPDGLTTVQAPAAVPQT</sequence>
<feature type="region of interest" description="Disordered" evidence="8">
    <location>
        <begin position="634"/>
        <end position="662"/>
    </location>
</feature>
<evidence type="ECO:0000256" key="7">
    <source>
        <dbReference type="ARBA" id="ARBA00023157"/>
    </source>
</evidence>
<evidence type="ECO:0000259" key="9">
    <source>
        <dbReference type="PROSITE" id="PS50240"/>
    </source>
</evidence>
<dbReference type="Pfam" id="PF00372">
    <property type="entry name" value="Hemocyanin_M"/>
    <property type="match status" value="1"/>
</dbReference>
<evidence type="ECO:0000256" key="6">
    <source>
        <dbReference type="ARBA" id="ARBA00023033"/>
    </source>
</evidence>
<keyword evidence="3" id="KW-0479">Metal-binding</keyword>
<protein>
    <submittedName>
        <fullName evidence="10">Phenoloxidase 1</fullName>
    </submittedName>
</protein>
<dbReference type="InterPro" id="IPR009003">
    <property type="entry name" value="Peptidase_S1_PA"/>
</dbReference>
<keyword evidence="4" id="KW-0560">Oxidoreductase</keyword>
<evidence type="ECO:0000256" key="5">
    <source>
        <dbReference type="ARBA" id="ARBA00023008"/>
    </source>
</evidence>
<evidence type="ECO:0000313" key="11">
    <source>
        <dbReference type="Proteomes" id="UP001219518"/>
    </source>
</evidence>
<keyword evidence="6" id="KW-0503">Monooxygenase</keyword>
<dbReference type="SUPFAM" id="SSF50494">
    <property type="entry name" value="Trypsin-like serine proteases"/>
    <property type="match status" value="1"/>
</dbReference>
<feature type="region of interest" description="Disordered" evidence="8">
    <location>
        <begin position="91"/>
        <end position="124"/>
    </location>
</feature>
<dbReference type="CDD" id="cd00033">
    <property type="entry name" value="CCP"/>
    <property type="match status" value="1"/>
</dbReference>
<dbReference type="Gene3D" id="2.10.70.10">
    <property type="entry name" value="Complement Module, domain 1"/>
    <property type="match status" value="1"/>
</dbReference>
<evidence type="ECO:0000256" key="3">
    <source>
        <dbReference type="ARBA" id="ARBA00022723"/>
    </source>
</evidence>
<evidence type="ECO:0000256" key="2">
    <source>
        <dbReference type="ARBA" id="ARBA00009928"/>
    </source>
</evidence>
<dbReference type="AlphaFoldDB" id="A0AAE1H9Z0"/>
<dbReference type="PANTHER" id="PTHR11511:SF4">
    <property type="entry name" value="PHENOLOXIDASE 2-RELATED"/>
    <property type="match status" value="1"/>
</dbReference>
<name>A0AAE1H9Z0_9NEOP</name>
<dbReference type="GO" id="GO:0046872">
    <property type="term" value="F:metal ion binding"/>
    <property type="evidence" value="ECO:0007669"/>
    <property type="project" value="UniProtKB-KW"/>
</dbReference>
<evidence type="ECO:0000256" key="8">
    <source>
        <dbReference type="SAM" id="MobiDB-lite"/>
    </source>
</evidence>
<keyword evidence="7" id="KW-1015">Disulfide bond</keyword>
<proteinExistence type="inferred from homology"/>